<gene>
    <name evidence="1" type="ORF">M8818_004535</name>
</gene>
<name>A0ACC3SC79_9PEZI</name>
<reference evidence="1" key="1">
    <citation type="submission" date="2024-02" db="EMBL/GenBank/DDBJ databases">
        <title>Metagenome Assembled Genome of Zalaria obscura JY119.</title>
        <authorList>
            <person name="Vighnesh L."/>
            <person name="Jagadeeshwari U."/>
            <person name="Venkata Ramana C."/>
            <person name="Sasikala C."/>
        </authorList>
    </citation>
    <scope>NUCLEOTIDE SEQUENCE</scope>
    <source>
        <strain evidence="1">JY119</strain>
    </source>
</reference>
<sequence length="160" mass="17241">MSVSDQTTAFFEQRPSSHPATLPTKRDTETSPKVKSGDGQTNAYLRPAVKRKYSGVEVEELSEDDIGYASDIEVIYPDELEEVEGDTESGDDWPSENNLGDPESLMFSGQSSESGSPGGDALEARSCTQSPAREDGGRKTTAPVAFWVLEDPMDIDSADG</sequence>
<dbReference type="EMBL" id="JAMKPW020000022">
    <property type="protein sequence ID" value="KAK8206701.1"/>
    <property type="molecule type" value="Genomic_DNA"/>
</dbReference>
<proteinExistence type="predicted"/>
<dbReference type="Proteomes" id="UP001320706">
    <property type="component" value="Unassembled WGS sequence"/>
</dbReference>
<accession>A0ACC3SC79</accession>
<keyword evidence="2" id="KW-1185">Reference proteome</keyword>
<comment type="caution">
    <text evidence="1">The sequence shown here is derived from an EMBL/GenBank/DDBJ whole genome shotgun (WGS) entry which is preliminary data.</text>
</comment>
<evidence type="ECO:0000313" key="1">
    <source>
        <dbReference type="EMBL" id="KAK8206701.1"/>
    </source>
</evidence>
<organism evidence="1 2">
    <name type="scientific">Zalaria obscura</name>
    <dbReference type="NCBI Taxonomy" id="2024903"/>
    <lineage>
        <taxon>Eukaryota</taxon>
        <taxon>Fungi</taxon>
        <taxon>Dikarya</taxon>
        <taxon>Ascomycota</taxon>
        <taxon>Pezizomycotina</taxon>
        <taxon>Dothideomycetes</taxon>
        <taxon>Dothideomycetidae</taxon>
        <taxon>Dothideales</taxon>
        <taxon>Zalariaceae</taxon>
        <taxon>Zalaria</taxon>
    </lineage>
</organism>
<protein>
    <submittedName>
        <fullName evidence="1">Uncharacterized protein</fullName>
    </submittedName>
</protein>
<evidence type="ECO:0000313" key="2">
    <source>
        <dbReference type="Proteomes" id="UP001320706"/>
    </source>
</evidence>